<reference evidence="1 2" key="1">
    <citation type="journal article" date="2018" name="Sci. Rep.">
        <title>Genomic signatures of local adaptation to the degree of environmental predictability in rotifers.</title>
        <authorList>
            <person name="Franch-Gras L."/>
            <person name="Hahn C."/>
            <person name="Garcia-Roger E.M."/>
            <person name="Carmona M.J."/>
            <person name="Serra M."/>
            <person name="Gomez A."/>
        </authorList>
    </citation>
    <scope>NUCLEOTIDE SEQUENCE [LARGE SCALE GENOMIC DNA]</scope>
    <source>
        <strain evidence="1">HYR1</strain>
    </source>
</reference>
<accession>A0A3M7QFN0</accession>
<evidence type="ECO:0000313" key="2">
    <source>
        <dbReference type="Proteomes" id="UP000276133"/>
    </source>
</evidence>
<keyword evidence="2" id="KW-1185">Reference proteome</keyword>
<dbReference type="AlphaFoldDB" id="A0A3M7QFN0"/>
<gene>
    <name evidence="1" type="ORF">BpHYR1_023012</name>
</gene>
<evidence type="ECO:0000313" key="1">
    <source>
        <dbReference type="EMBL" id="RNA09745.1"/>
    </source>
</evidence>
<dbReference type="Proteomes" id="UP000276133">
    <property type="component" value="Unassembled WGS sequence"/>
</dbReference>
<proteinExistence type="predicted"/>
<organism evidence="1 2">
    <name type="scientific">Brachionus plicatilis</name>
    <name type="common">Marine rotifer</name>
    <name type="synonym">Brachionus muelleri</name>
    <dbReference type="NCBI Taxonomy" id="10195"/>
    <lineage>
        <taxon>Eukaryota</taxon>
        <taxon>Metazoa</taxon>
        <taxon>Spiralia</taxon>
        <taxon>Gnathifera</taxon>
        <taxon>Rotifera</taxon>
        <taxon>Eurotatoria</taxon>
        <taxon>Monogononta</taxon>
        <taxon>Pseudotrocha</taxon>
        <taxon>Ploima</taxon>
        <taxon>Brachionidae</taxon>
        <taxon>Brachionus</taxon>
    </lineage>
</organism>
<name>A0A3M7QFN0_BRAPC</name>
<sequence>MSLIIQDQKAECSIKQVNVIYKYLALRVDKSDYGWEYLLPKKITAGAIKSKYEGQTTLALFAFN</sequence>
<comment type="caution">
    <text evidence="1">The sequence shown here is derived from an EMBL/GenBank/DDBJ whole genome shotgun (WGS) entry which is preliminary data.</text>
</comment>
<dbReference type="EMBL" id="REGN01006373">
    <property type="protein sequence ID" value="RNA09745.1"/>
    <property type="molecule type" value="Genomic_DNA"/>
</dbReference>
<protein>
    <submittedName>
        <fullName evidence="1">Uncharacterized protein</fullName>
    </submittedName>
</protein>